<accession>A0A179G1U5</accession>
<evidence type="ECO:0000256" key="2">
    <source>
        <dbReference type="ARBA" id="ARBA00023002"/>
    </source>
</evidence>
<dbReference type="PRINTS" id="PR00081">
    <property type="entry name" value="GDHRDH"/>
</dbReference>
<dbReference type="OrthoDB" id="1933717at2759"/>
<feature type="region of interest" description="Disordered" evidence="4">
    <location>
        <begin position="1"/>
        <end position="26"/>
    </location>
</feature>
<feature type="compositionally biased region" description="Basic and acidic residues" evidence="4">
    <location>
        <begin position="16"/>
        <end position="26"/>
    </location>
</feature>
<evidence type="ECO:0000256" key="4">
    <source>
        <dbReference type="SAM" id="MobiDB-lite"/>
    </source>
</evidence>
<dbReference type="CDD" id="cd05233">
    <property type="entry name" value="SDR_c"/>
    <property type="match status" value="1"/>
</dbReference>
<organism evidence="5 6">
    <name type="scientific">Pochonia chlamydosporia 170</name>
    <dbReference type="NCBI Taxonomy" id="1380566"/>
    <lineage>
        <taxon>Eukaryota</taxon>
        <taxon>Fungi</taxon>
        <taxon>Dikarya</taxon>
        <taxon>Ascomycota</taxon>
        <taxon>Pezizomycotina</taxon>
        <taxon>Sordariomycetes</taxon>
        <taxon>Hypocreomycetidae</taxon>
        <taxon>Hypocreales</taxon>
        <taxon>Clavicipitaceae</taxon>
        <taxon>Pochonia</taxon>
    </lineage>
</organism>
<proteinExistence type="inferred from homology"/>
<dbReference type="FunFam" id="3.40.50.720:FF:000905">
    <property type="entry name" value="Oxidoreductase, short chain dehydrogenase/reductase family, putative"/>
    <property type="match status" value="1"/>
</dbReference>
<dbReference type="PANTHER" id="PTHR42901:SF1">
    <property type="entry name" value="ALCOHOL DEHYDROGENASE"/>
    <property type="match status" value="1"/>
</dbReference>
<gene>
    <name evidence="5" type="ORF">VFPPC_03656</name>
</gene>
<dbReference type="EMBL" id="LSBJ02000002">
    <property type="protein sequence ID" value="OAQ71343.1"/>
    <property type="molecule type" value="Genomic_DNA"/>
</dbReference>
<comment type="caution">
    <text evidence="5">The sequence shown here is derived from an EMBL/GenBank/DDBJ whole genome shotgun (WGS) entry which is preliminary data.</text>
</comment>
<evidence type="ECO:0000256" key="1">
    <source>
        <dbReference type="ARBA" id="ARBA00006484"/>
    </source>
</evidence>
<dbReference type="InterPro" id="IPR036291">
    <property type="entry name" value="NAD(P)-bd_dom_sf"/>
</dbReference>
<dbReference type="AlphaFoldDB" id="A0A179G1U5"/>
<dbReference type="PANTHER" id="PTHR42901">
    <property type="entry name" value="ALCOHOL DEHYDROGENASE"/>
    <property type="match status" value="1"/>
</dbReference>
<dbReference type="Gene3D" id="3.40.50.720">
    <property type="entry name" value="NAD(P)-binding Rossmann-like Domain"/>
    <property type="match status" value="1"/>
</dbReference>
<name>A0A179G1U5_METCM</name>
<dbReference type="PRINTS" id="PR00080">
    <property type="entry name" value="SDRFAMILY"/>
</dbReference>
<dbReference type="STRING" id="1380566.A0A179G1U5"/>
<evidence type="ECO:0000313" key="6">
    <source>
        <dbReference type="Proteomes" id="UP000078397"/>
    </source>
</evidence>
<dbReference type="KEGG" id="pchm:VFPPC_03656"/>
<dbReference type="SUPFAM" id="SSF51735">
    <property type="entry name" value="NAD(P)-binding Rossmann-fold domains"/>
    <property type="match status" value="1"/>
</dbReference>
<keyword evidence="6" id="KW-1185">Reference proteome</keyword>
<reference evidence="5 6" key="1">
    <citation type="journal article" date="2016" name="PLoS Pathog.">
        <title>Biosynthesis of antibiotic leucinostatins in bio-control fungus Purpureocillium lilacinum and their inhibition on phytophthora revealed by genome mining.</title>
        <authorList>
            <person name="Wang G."/>
            <person name="Liu Z."/>
            <person name="Lin R."/>
            <person name="Li E."/>
            <person name="Mao Z."/>
            <person name="Ling J."/>
            <person name="Yang Y."/>
            <person name="Yin W.B."/>
            <person name="Xie B."/>
        </authorList>
    </citation>
    <scope>NUCLEOTIDE SEQUENCE [LARGE SCALE GENOMIC DNA]</scope>
    <source>
        <strain evidence="5">170</strain>
    </source>
</reference>
<dbReference type="RefSeq" id="XP_018147880.1">
    <property type="nucleotide sequence ID" value="XM_018283132.1"/>
</dbReference>
<protein>
    <submittedName>
        <fullName evidence="5">Oxidoreductase, short chain dehydrogenase/reductase family</fullName>
    </submittedName>
</protein>
<keyword evidence="2" id="KW-0560">Oxidoreductase</keyword>
<evidence type="ECO:0000256" key="3">
    <source>
        <dbReference type="RuleBase" id="RU000363"/>
    </source>
</evidence>
<dbReference type="InterPro" id="IPR002347">
    <property type="entry name" value="SDR_fam"/>
</dbReference>
<dbReference type="Proteomes" id="UP000078397">
    <property type="component" value="Unassembled WGS sequence"/>
</dbReference>
<sequence length="290" mass="31938">MPPHPDPAAQKFTATSHHDTYPSISKSDHTGRTVFITGASKGIGRATAISFARAGAANIIVGARSNLDQLERDIQEAASSANHSTRVIKLSLDVTSEKEVDAAFEVVKQHVSSIDILINNAGYLEEFKPVAESNRSEWWKTWEVNIKGLYLVTQTFLPLVLKSDAKTLINVSSIGALRNRFGASSYQTTKSAVLRITEFLDLEYKDQGLLAFAIHPGGVPTELALGMPKDSHGVLIDTPELAADTVSWLTQERREWIAGRYVSVCWDMNEFVGKKDEIVEGDKLKMRIVI</sequence>
<dbReference type="GeneID" id="28847126"/>
<comment type="similarity">
    <text evidence="1 3">Belongs to the short-chain dehydrogenases/reductases (SDR) family.</text>
</comment>
<dbReference type="Pfam" id="PF00106">
    <property type="entry name" value="adh_short"/>
    <property type="match status" value="1"/>
</dbReference>
<evidence type="ECO:0000313" key="5">
    <source>
        <dbReference type="EMBL" id="OAQ71343.1"/>
    </source>
</evidence>
<dbReference type="GO" id="GO:0016491">
    <property type="term" value="F:oxidoreductase activity"/>
    <property type="evidence" value="ECO:0007669"/>
    <property type="project" value="UniProtKB-KW"/>
</dbReference>